<name>A0A545U0Z0_9PROT</name>
<keyword evidence="3" id="KW-1185">Reference proteome</keyword>
<protein>
    <submittedName>
        <fullName evidence="2">LamG domain-containing protein</fullName>
    </submittedName>
</protein>
<dbReference type="InterPro" id="IPR046540">
    <property type="entry name" value="DMFA2_C"/>
</dbReference>
<dbReference type="SUPFAM" id="SSF49899">
    <property type="entry name" value="Concanavalin A-like lectins/glucanases"/>
    <property type="match status" value="1"/>
</dbReference>
<dbReference type="EMBL" id="VHSH01000001">
    <property type="protein sequence ID" value="TQV83126.1"/>
    <property type="molecule type" value="Genomic_DNA"/>
</dbReference>
<proteinExistence type="predicted"/>
<dbReference type="Gene3D" id="2.60.120.200">
    <property type="match status" value="1"/>
</dbReference>
<organism evidence="2 3">
    <name type="scientific">Denitrobaculum tricleocarpae</name>
    <dbReference type="NCBI Taxonomy" id="2591009"/>
    <lineage>
        <taxon>Bacteria</taxon>
        <taxon>Pseudomonadati</taxon>
        <taxon>Pseudomonadota</taxon>
        <taxon>Alphaproteobacteria</taxon>
        <taxon>Rhodospirillales</taxon>
        <taxon>Rhodospirillaceae</taxon>
        <taxon>Denitrobaculum</taxon>
    </lineage>
</organism>
<comment type="caution">
    <text evidence="2">The sequence shown here is derived from an EMBL/GenBank/DDBJ whole genome shotgun (WGS) entry which is preliminary data.</text>
</comment>
<dbReference type="AlphaFoldDB" id="A0A545U0Z0"/>
<reference evidence="2 3" key="1">
    <citation type="submission" date="2019-06" db="EMBL/GenBank/DDBJ databases">
        <title>Whole genome sequence for Rhodospirillaceae sp. R148.</title>
        <authorList>
            <person name="Wang G."/>
        </authorList>
    </citation>
    <scope>NUCLEOTIDE SEQUENCE [LARGE SCALE GENOMIC DNA]</scope>
    <source>
        <strain evidence="2 3">R148</strain>
    </source>
</reference>
<dbReference type="OrthoDB" id="505641at2"/>
<dbReference type="Proteomes" id="UP000315252">
    <property type="component" value="Unassembled WGS sequence"/>
</dbReference>
<dbReference type="InterPro" id="IPR013320">
    <property type="entry name" value="ConA-like_dom_sf"/>
</dbReference>
<dbReference type="RefSeq" id="WP_142894077.1">
    <property type="nucleotide sequence ID" value="NZ_ML660052.1"/>
</dbReference>
<sequence length="736" mass="80374">MIPLIGYCDRLSGRPGDKIEFKVSSTETEPYKAWLVRSVSADPNPAGPGIIEEEIAVDFAGAYPSRIQPFFPGSYARITPRRAAPAIRSFTVAANIWPTLPGNGREQAVFSWNSARSEDGFVLMLDADGRPSVRIGDARGHAVTASTDRAVKNRAWVRIWASFDADEKRLEVGVAPLENAARPAERSALTVAGFEPAAPDSDLLIAAMAGGARSDAVTGCFNGKIEAPVLFGRAVTPEEMAGLGGGPAEGVLAQWDFARGTTGTGIEDIGPSGLHGELVNLPARAMTGSNWTAREMCWRHAPAEYGAIHFHDDDIYDFGWETDFTFEIPETLKPGIYAARLSCNGQEDAIPFFVLPPKGRRQADLCVLVSTFTYSVYGNHARPDFEASWKDRFATWNAYPWNPAEHLEYGLSTYNFHSDGSGICHASHRRPLMNLRPGYVTYGYGESSGLRHFQADSHLIAWLEAKGLDYDIVTDQELHDEGVSAIDGYAAVTTGSHPEYHTRETLDALTDYRDQGGKLLYLGGNGFYWRVALHESEPGAIEIRRAEGGIRAWAAEPGEYFNAFDGAYGGLWRRSGRPPQKIAGVGFSAQGQFEGSYYRRNRKNPPPSAAWVFEGIEDEILGDFGLSGGGAAGFELDRADVRLGSPENIEILASSEGHSDAFVLVPEEQLTHITNWPGEPVEHLLRADMTYFELPGGGAVFSTGSITFCGSLPHNNFENNISRLLENVIRHFLKKA</sequence>
<evidence type="ECO:0000313" key="2">
    <source>
        <dbReference type="EMBL" id="TQV83126.1"/>
    </source>
</evidence>
<gene>
    <name evidence="2" type="ORF">FKG95_00550</name>
</gene>
<accession>A0A545U0Z0</accession>
<evidence type="ECO:0000313" key="3">
    <source>
        <dbReference type="Proteomes" id="UP000315252"/>
    </source>
</evidence>
<feature type="domain" description="N,N-dimethylformamidase beta subunit-like C-terminal" evidence="1">
    <location>
        <begin position="284"/>
        <end position="716"/>
    </location>
</feature>
<dbReference type="Pfam" id="PF20254">
    <property type="entry name" value="DMFA2_C"/>
    <property type="match status" value="1"/>
</dbReference>
<evidence type="ECO:0000259" key="1">
    <source>
        <dbReference type="Pfam" id="PF20254"/>
    </source>
</evidence>